<organism evidence="1 2">
    <name type="scientific">Vitis vinifera</name>
    <name type="common">Grape</name>
    <dbReference type="NCBI Taxonomy" id="29760"/>
    <lineage>
        <taxon>Eukaryota</taxon>
        <taxon>Viridiplantae</taxon>
        <taxon>Streptophyta</taxon>
        <taxon>Embryophyta</taxon>
        <taxon>Tracheophyta</taxon>
        <taxon>Spermatophyta</taxon>
        <taxon>Magnoliopsida</taxon>
        <taxon>eudicotyledons</taxon>
        <taxon>Gunneridae</taxon>
        <taxon>Pentapetalae</taxon>
        <taxon>rosids</taxon>
        <taxon>Vitales</taxon>
        <taxon>Vitaceae</taxon>
        <taxon>Viteae</taxon>
        <taxon>Vitis</taxon>
    </lineage>
</organism>
<dbReference type="AlphaFoldDB" id="F6HE39"/>
<reference evidence="2" key="1">
    <citation type="journal article" date="2007" name="Nature">
        <title>The grapevine genome sequence suggests ancestral hexaploidization in major angiosperm phyla.</title>
        <authorList>
            <consortium name="The French-Italian Public Consortium for Grapevine Genome Characterization."/>
            <person name="Jaillon O."/>
            <person name="Aury J.-M."/>
            <person name="Noel B."/>
            <person name="Policriti A."/>
            <person name="Clepet C."/>
            <person name="Casagrande A."/>
            <person name="Choisne N."/>
            <person name="Aubourg S."/>
            <person name="Vitulo N."/>
            <person name="Jubin C."/>
            <person name="Vezzi A."/>
            <person name="Legeai F."/>
            <person name="Hugueney P."/>
            <person name="Dasilva C."/>
            <person name="Horner D."/>
            <person name="Mica E."/>
            <person name="Jublot D."/>
            <person name="Poulain J."/>
            <person name="Bruyere C."/>
            <person name="Billault A."/>
            <person name="Segurens B."/>
            <person name="Gouyvenoux M."/>
            <person name="Ugarte E."/>
            <person name="Cattonaro F."/>
            <person name="Anthouard V."/>
            <person name="Vico V."/>
            <person name="Del Fabbro C."/>
            <person name="Alaux M."/>
            <person name="Di Gaspero G."/>
            <person name="Dumas V."/>
            <person name="Felice N."/>
            <person name="Paillard S."/>
            <person name="Juman I."/>
            <person name="Moroldo M."/>
            <person name="Scalabrin S."/>
            <person name="Canaguier A."/>
            <person name="Le Clainche I."/>
            <person name="Malacrida G."/>
            <person name="Durand E."/>
            <person name="Pesole G."/>
            <person name="Laucou V."/>
            <person name="Chatelet P."/>
            <person name="Merdinoglu D."/>
            <person name="Delledonne M."/>
            <person name="Pezzotti M."/>
            <person name="Lecharny A."/>
            <person name="Scarpelli C."/>
            <person name="Artiguenave F."/>
            <person name="Pe M.E."/>
            <person name="Valle G."/>
            <person name="Morgante M."/>
            <person name="Caboche M."/>
            <person name="Adam-Blondon A.-F."/>
            <person name="Weissenbach J."/>
            <person name="Quetier F."/>
            <person name="Wincker P."/>
        </authorList>
    </citation>
    <scope>NUCLEOTIDE SEQUENCE [LARGE SCALE GENOMIC DNA]</scope>
    <source>
        <strain evidence="2">cv. Pinot noir / PN40024</strain>
    </source>
</reference>
<proteinExistence type="predicted"/>
<evidence type="ECO:0000313" key="2">
    <source>
        <dbReference type="Proteomes" id="UP000009183"/>
    </source>
</evidence>
<gene>
    <name evidence="1" type="ordered locus">VIT_05s0020g00770</name>
</gene>
<dbReference type="HOGENOM" id="CLU_3433337_0_0_1"/>
<dbReference type="EMBL" id="FN595749">
    <property type="protein sequence ID" value="CCB50291.1"/>
    <property type="molecule type" value="Genomic_DNA"/>
</dbReference>
<name>F6HE39_VITVI</name>
<sequence>MPKLRITWRRSHMSRL</sequence>
<accession>F6HE39</accession>
<keyword evidence="2" id="KW-1185">Reference proteome</keyword>
<evidence type="ECO:0000313" key="1">
    <source>
        <dbReference type="EMBL" id="CCB50291.1"/>
    </source>
</evidence>
<dbReference type="InParanoid" id="F6HE39"/>
<protein>
    <submittedName>
        <fullName evidence="1">Uncharacterized protein</fullName>
    </submittedName>
</protein>
<dbReference type="Proteomes" id="UP000009183">
    <property type="component" value="Chromosome 5"/>
</dbReference>